<evidence type="ECO:0000313" key="2">
    <source>
        <dbReference type="Proteomes" id="UP000502345"/>
    </source>
</evidence>
<organism evidence="1 2">
    <name type="scientific">Rhodococcus erythropolis</name>
    <name type="common">Arthrobacter picolinophilus</name>
    <dbReference type="NCBI Taxonomy" id="1833"/>
    <lineage>
        <taxon>Bacteria</taxon>
        <taxon>Bacillati</taxon>
        <taxon>Actinomycetota</taxon>
        <taxon>Actinomycetes</taxon>
        <taxon>Mycobacteriales</taxon>
        <taxon>Nocardiaceae</taxon>
        <taxon>Rhodococcus</taxon>
        <taxon>Rhodococcus erythropolis group</taxon>
    </lineage>
</organism>
<reference evidence="1 2" key="1">
    <citation type="submission" date="2020-03" db="EMBL/GenBank/DDBJ databases">
        <title>Screen low temperature-resistant strains for efficient degradation of petroleum hydrocarbons under the low temperature.</title>
        <authorList>
            <person name="Wang Y."/>
            <person name="Chen J."/>
        </authorList>
    </citation>
    <scope>NUCLEOTIDE SEQUENCE [LARGE SCALE GENOMIC DNA]</scope>
    <source>
        <strain evidence="1 2">KB1</strain>
    </source>
</reference>
<proteinExistence type="predicted"/>
<sequence>MSEDGLSVTIWDEDGTRHMTVDFAGAAGSEELRKQWVVCIARANGPSGSWRSIESARGLSSTSRVFLRWASERGITSLDSLAADDWFDFVLWVRDTYPDAMAKSRNHKLTAVRGVLLQHGELPLEVGQALSQRYLETQESTLPDHYTVSELQQIRSSAVRALRNAWSRIEPNWALAQTRKESVPPEQHCRWEALHALLRAPHKRLGSADGAALGLLDQYHNVRIEQTRSLLFLTTHEGLAAYAAIVGATGENTSTTARRRVPSTAASAASESLTIFTSERDKRRRGGGRSLMSENAVATSPLGRILQLVMDCTAPARLSAHLNPEALLDCQPSAHQSAKELSSESLILFMRYNGVLANSVATIPKSMAWMPAGLHLDLRRLHRTYLTRVAQHPVDNRHLTWIDAYILKDPERIQELEDIHRAAQQKALDTVRSLAVRLLTEEKATAEGLDTTPTDKGTRCQDILHNPETGTYCSKSWLSCLGCKNAYVVTSNLPPLVALLDLLEMKQRDDDDRERWRREYLTAWQQLNAILSDVEPETVAAARAKVSPELRSRVWNTVIVNRGES</sequence>
<dbReference type="EMBL" id="CP050124">
    <property type="protein sequence ID" value="QIP43557.1"/>
    <property type="molecule type" value="Genomic_DNA"/>
</dbReference>
<accession>A0A6G9D2U8</accession>
<evidence type="ECO:0000313" key="1">
    <source>
        <dbReference type="EMBL" id="QIP43557.1"/>
    </source>
</evidence>
<dbReference type="RefSeq" id="WP_030537636.1">
    <property type="nucleotide sequence ID" value="NZ_AP018733.1"/>
</dbReference>
<dbReference type="Proteomes" id="UP000502345">
    <property type="component" value="Chromosome"/>
</dbReference>
<dbReference type="AlphaFoldDB" id="A0A6G9D2U8"/>
<gene>
    <name evidence="1" type="ORF">G9444_6314</name>
</gene>
<protein>
    <submittedName>
        <fullName evidence="1">Uncharacterized protein</fullName>
    </submittedName>
</protein>
<name>A0A6G9D2U8_RHOER</name>